<evidence type="ECO:0000256" key="2">
    <source>
        <dbReference type="ARBA" id="ARBA00012534"/>
    </source>
</evidence>
<dbReference type="SMART" id="SM00138">
    <property type="entry name" value="MeTrc"/>
    <property type="match status" value="1"/>
</dbReference>
<evidence type="ECO:0000256" key="4">
    <source>
        <dbReference type="ARBA" id="ARBA00022679"/>
    </source>
</evidence>
<feature type="domain" description="CheR-type methyltransferase" evidence="6">
    <location>
        <begin position="5"/>
        <end position="283"/>
    </location>
</feature>
<dbReference type="SUPFAM" id="SSF53335">
    <property type="entry name" value="S-adenosyl-L-methionine-dependent methyltransferases"/>
    <property type="match status" value="1"/>
</dbReference>
<evidence type="ECO:0000313" key="8">
    <source>
        <dbReference type="Proteomes" id="UP000031532"/>
    </source>
</evidence>
<keyword evidence="5" id="KW-0949">S-adenosyl-L-methionine</keyword>
<dbReference type="SUPFAM" id="SSF47757">
    <property type="entry name" value="Chemotaxis receptor methyltransferase CheR, N-terminal domain"/>
    <property type="match status" value="1"/>
</dbReference>
<dbReference type="PANTHER" id="PTHR24422:SF21">
    <property type="entry name" value="CHEMOTAXIS PROTEIN METHYLTRANSFERASE 1"/>
    <property type="match status" value="1"/>
</dbReference>
<evidence type="ECO:0000259" key="6">
    <source>
        <dbReference type="PROSITE" id="PS50123"/>
    </source>
</evidence>
<dbReference type="AlphaFoldDB" id="A0A9X5E5W3"/>
<comment type="catalytic activity">
    <reaction evidence="1">
        <text>L-glutamyl-[protein] + S-adenosyl-L-methionine = [protein]-L-glutamate 5-O-methyl ester + S-adenosyl-L-homocysteine</text>
        <dbReference type="Rhea" id="RHEA:24452"/>
        <dbReference type="Rhea" id="RHEA-COMP:10208"/>
        <dbReference type="Rhea" id="RHEA-COMP:10311"/>
        <dbReference type="ChEBI" id="CHEBI:29973"/>
        <dbReference type="ChEBI" id="CHEBI:57856"/>
        <dbReference type="ChEBI" id="CHEBI:59789"/>
        <dbReference type="ChEBI" id="CHEBI:82795"/>
        <dbReference type="EC" id="2.1.1.80"/>
    </reaction>
</comment>
<gene>
    <name evidence="7" type="ORF">QH73_0013825</name>
</gene>
<dbReference type="InterPro" id="IPR000780">
    <property type="entry name" value="CheR_MeTrfase"/>
</dbReference>
<dbReference type="InterPro" id="IPR029063">
    <property type="entry name" value="SAM-dependent_MTases_sf"/>
</dbReference>
<dbReference type="InterPro" id="IPR036804">
    <property type="entry name" value="CheR_N_sf"/>
</dbReference>
<dbReference type="Gene3D" id="3.40.50.150">
    <property type="entry name" value="Vaccinia Virus protein VP39"/>
    <property type="match status" value="1"/>
</dbReference>
<evidence type="ECO:0000313" key="7">
    <source>
        <dbReference type="EMBL" id="NHC35724.1"/>
    </source>
</evidence>
<dbReference type="GO" id="GO:0032259">
    <property type="term" value="P:methylation"/>
    <property type="evidence" value="ECO:0007669"/>
    <property type="project" value="UniProtKB-KW"/>
</dbReference>
<dbReference type="GO" id="GO:0008983">
    <property type="term" value="F:protein-glutamate O-methyltransferase activity"/>
    <property type="evidence" value="ECO:0007669"/>
    <property type="project" value="UniProtKB-EC"/>
</dbReference>
<dbReference type="PANTHER" id="PTHR24422">
    <property type="entry name" value="CHEMOTAXIS PROTEIN METHYLTRANSFERASE"/>
    <property type="match status" value="1"/>
</dbReference>
<dbReference type="OrthoDB" id="9799157at2"/>
<dbReference type="EC" id="2.1.1.80" evidence="2"/>
<organism evidence="7 8">
    <name type="scientific">Scytonema millei VB511283</name>
    <dbReference type="NCBI Taxonomy" id="1245923"/>
    <lineage>
        <taxon>Bacteria</taxon>
        <taxon>Bacillati</taxon>
        <taxon>Cyanobacteriota</taxon>
        <taxon>Cyanophyceae</taxon>
        <taxon>Nostocales</taxon>
        <taxon>Scytonemataceae</taxon>
        <taxon>Scytonema</taxon>
    </lineage>
</organism>
<reference evidence="7 8" key="1">
    <citation type="journal article" date="2015" name="Genome Announc.">
        <title>Draft Genome Sequence of the Terrestrial Cyanobacterium Scytonema millei VB511283, Isolated from Eastern India.</title>
        <authorList>
            <person name="Sen D."/>
            <person name="Chandrababunaidu M.M."/>
            <person name="Singh D."/>
            <person name="Sanghi N."/>
            <person name="Ghorai A."/>
            <person name="Mishra G.P."/>
            <person name="Madduluri M."/>
            <person name="Adhikary S.P."/>
            <person name="Tripathy S."/>
        </authorList>
    </citation>
    <scope>NUCLEOTIDE SEQUENCE [LARGE SCALE GENOMIC DNA]</scope>
    <source>
        <strain evidence="7 8">VB511283</strain>
    </source>
</reference>
<dbReference type="InterPro" id="IPR050903">
    <property type="entry name" value="Bact_Chemotaxis_MeTrfase"/>
</dbReference>
<comment type="caution">
    <text evidence="7">The sequence shown here is derived from an EMBL/GenBank/DDBJ whole genome shotgun (WGS) entry which is preliminary data.</text>
</comment>
<dbReference type="InterPro" id="IPR022642">
    <property type="entry name" value="CheR_C"/>
</dbReference>
<keyword evidence="4" id="KW-0808">Transferase</keyword>
<keyword evidence="3" id="KW-0489">Methyltransferase</keyword>
<evidence type="ECO:0000256" key="5">
    <source>
        <dbReference type="ARBA" id="ARBA00022691"/>
    </source>
</evidence>
<evidence type="ECO:0000256" key="1">
    <source>
        <dbReference type="ARBA" id="ARBA00001541"/>
    </source>
</evidence>
<dbReference type="Gene3D" id="1.10.155.10">
    <property type="entry name" value="Chemotaxis receptor methyltransferase CheR, N-terminal domain"/>
    <property type="match status" value="1"/>
</dbReference>
<dbReference type="Proteomes" id="UP000031532">
    <property type="component" value="Unassembled WGS sequence"/>
</dbReference>
<sequence length="283" mass="33222">MLRVCNKQTADISNINFQYLCQLVYQHAAIVLDVSKDYLAELHLKPIAETAGFGSLNSLVEHLRSHPFSNLHVRAIEALLVTETSFFRDRYPFEVLKNFTLPELISRRAKERSLKIWCGACSSGQEPYSLAILIREHFPLLTTWDLQIIASDFSSHILARARQGRYSQWEIQRGLSVELREKYFQFQQQQQNWQIKDKIRQMVEFRQINLIHPWLSMPAMDIIFLRNVLIYFDTETKKSTLKKVRQQLRPDGYLFLGGGETTIYLDESFERIQQEGGVCYRLR</sequence>
<name>A0A9X5E5W3_9CYAN</name>
<accession>A0A9X5E5W3</accession>
<dbReference type="PRINTS" id="PR00996">
    <property type="entry name" value="CHERMTFRASE"/>
</dbReference>
<keyword evidence="8" id="KW-1185">Reference proteome</keyword>
<protein>
    <recommendedName>
        <fullName evidence="2">protein-glutamate O-methyltransferase</fullName>
        <ecNumber evidence="2">2.1.1.80</ecNumber>
    </recommendedName>
</protein>
<evidence type="ECO:0000256" key="3">
    <source>
        <dbReference type="ARBA" id="ARBA00022603"/>
    </source>
</evidence>
<dbReference type="EMBL" id="JTJC03000003">
    <property type="protein sequence ID" value="NHC35724.1"/>
    <property type="molecule type" value="Genomic_DNA"/>
</dbReference>
<dbReference type="PROSITE" id="PS50123">
    <property type="entry name" value="CHER"/>
    <property type="match status" value="1"/>
</dbReference>
<proteinExistence type="predicted"/>
<dbReference type="Pfam" id="PF01739">
    <property type="entry name" value="CheR"/>
    <property type="match status" value="1"/>
</dbReference>
<dbReference type="RefSeq" id="WP_039713321.1">
    <property type="nucleotide sequence ID" value="NZ_JTJC03000003.1"/>
</dbReference>